<dbReference type="InterPro" id="IPR036404">
    <property type="entry name" value="Jacalin-like_lectin_dom_sf"/>
</dbReference>
<dbReference type="PROSITE" id="PS51752">
    <property type="entry name" value="JACALIN_LECTIN"/>
    <property type="match status" value="4"/>
</dbReference>
<feature type="domain" description="Jacalin-type lectin" evidence="4">
    <location>
        <begin position="2"/>
        <end position="148"/>
    </location>
</feature>
<name>A0A6D2JTZ7_9BRAS</name>
<proteinExistence type="inferred from homology"/>
<evidence type="ECO:0000259" key="4">
    <source>
        <dbReference type="PROSITE" id="PS51752"/>
    </source>
</evidence>
<keyword evidence="3" id="KW-0677">Repeat</keyword>
<dbReference type="GO" id="GO:0030246">
    <property type="term" value="F:carbohydrate binding"/>
    <property type="evidence" value="ECO:0007669"/>
    <property type="project" value="UniProtKB-KW"/>
</dbReference>
<comment type="caution">
    <text evidence="5">The sequence shown here is derived from an EMBL/GenBank/DDBJ whole genome shotgun (WGS) entry which is preliminary data.</text>
</comment>
<feature type="domain" description="Jacalin-type lectin" evidence="4">
    <location>
        <begin position="295"/>
        <end position="443"/>
    </location>
</feature>
<dbReference type="Proteomes" id="UP000467841">
    <property type="component" value="Unassembled WGS sequence"/>
</dbReference>
<dbReference type="SUPFAM" id="SSF51101">
    <property type="entry name" value="Mannose-binding lectins"/>
    <property type="match status" value="4"/>
</dbReference>
<evidence type="ECO:0000313" key="6">
    <source>
        <dbReference type="Proteomes" id="UP000467841"/>
    </source>
</evidence>
<dbReference type="CDD" id="cd09612">
    <property type="entry name" value="Jacalin"/>
    <property type="match status" value="4"/>
</dbReference>
<dbReference type="OrthoDB" id="1085227at2759"/>
<gene>
    <name evidence="5" type="ORF">MERR_LOCUS27365</name>
</gene>
<dbReference type="Pfam" id="PF01419">
    <property type="entry name" value="Jacalin"/>
    <property type="match status" value="4"/>
</dbReference>
<accession>A0A6D2JTZ7</accession>
<dbReference type="PANTHER" id="PTHR47293">
    <property type="entry name" value="JACALIN-RELATED LECTIN 3"/>
    <property type="match status" value="1"/>
</dbReference>
<evidence type="ECO:0000256" key="2">
    <source>
        <dbReference type="ARBA" id="ARBA00022734"/>
    </source>
</evidence>
<dbReference type="AlphaFoldDB" id="A0A6D2JTZ7"/>
<keyword evidence="6" id="KW-1185">Reference proteome</keyword>
<organism evidence="5 6">
    <name type="scientific">Microthlaspi erraticum</name>
    <dbReference type="NCBI Taxonomy" id="1685480"/>
    <lineage>
        <taxon>Eukaryota</taxon>
        <taxon>Viridiplantae</taxon>
        <taxon>Streptophyta</taxon>
        <taxon>Embryophyta</taxon>
        <taxon>Tracheophyta</taxon>
        <taxon>Spermatophyta</taxon>
        <taxon>Magnoliopsida</taxon>
        <taxon>eudicotyledons</taxon>
        <taxon>Gunneridae</taxon>
        <taxon>Pentapetalae</taxon>
        <taxon>rosids</taxon>
        <taxon>malvids</taxon>
        <taxon>Brassicales</taxon>
        <taxon>Brassicaceae</taxon>
        <taxon>Coluteocarpeae</taxon>
        <taxon>Microthlaspi</taxon>
    </lineage>
</organism>
<feature type="domain" description="Jacalin-type lectin" evidence="4">
    <location>
        <begin position="151"/>
        <end position="292"/>
    </location>
</feature>
<dbReference type="InterPro" id="IPR033734">
    <property type="entry name" value="Jacalin-like_lectin_dom_plant"/>
</dbReference>
<reference evidence="5" key="1">
    <citation type="submission" date="2020-01" db="EMBL/GenBank/DDBJ databases">
        <authorList>
            <person name="Mishra B."/>
        </authorList>
    </citation>
    <scope>NUCLEOTIDE SEQUENCE [LARGE SCALE GENOMIC DNA]</scope>
</reference>
<evidence type="ECO:0000256" key="1">
    <source>
        <dbReference type="ARBA" id="ARBA00006568"/>
    </source>
</evidence>
<protein>
    <recommendedName>
        <fullName evidence="4">Jacalin-type lectin domain-containing protein</fullName>
    </recommendedName>
</protein>
<keyword evidence="2" id="KW-0430">Lectin</keyword>
<evidence type="ECO:0000256" key="3">
    <source>
        <dbReference type="ARBA" id="ARBA00022737"/>
    </source>
</evidence>
<dbReference type="EMBL" id="CACVBM020001223">
    <property type="protein sequence ID" value="CAA7040130.1"/>
    <property type="molecule type" value="Genomic_DNA"/>
</dbReference>
<dbReference type="SMART" id="SM00915">
    <property type="entry name" value="Jacalin"/>
    <property type="match status" value="4"/>
</dbReference>
<feature type="domain" description="Jacalin-type lectin" evidence="4">
    <location>
        <begin position="450"/>
        <end position="591"/>
    </location>
</feature>
<dbReference type="FunFam" id="2.100.10.30:FF:000001">
    <property type="entry name" value="Jacalin-related lectin 33"/>
    <property type="match status" value="4"/>
</dbReference>
<dbReference type="Gene3D" id="2.100.10.30">
    <property type="entry name" value="Jacalin-like lectin domain"/>
    <property type="match status" value="4"/>
</dbReference>
<sequence length="594" mass="67022">MIQKLEAKGIMLDDIWLWDDGSDHDGVTKIYVQGGPEGIHFFYFDYVKSGKRKEGSIHGYLDCGYTQTFEINHLLNEHLESVDAYYDEKSFAMQALQFKTNFRTSEMMGYVFNCTKFTLAVEGKKIIGFHGSGERRRQIFSLGAYFTSTTPNRLEARGGMGGKKWDDGSDNENVSKIEVLGGVEGIKYIKFDYVKSGQLKCGLIHGVSGDGFTQTFEINYLNEEYLVYVEGYYDDATEVIQGIQFKTNINRSVMMGYKKGRKFSLANKGNKIIGFHGYAEESLNSLGAYFTTATPNKLECQADHFDTDYFWDDGCIYDGIRKVYVDVGNYDIACIRCEYDNGGKVENTQYRCVVENEKEFVLDYPNEFITSVEGTFKEVTDHRDPTWIKSLVFKTSKGRTSPTFGEVSTGGKFVLEKKGSALVGFYGWYCGFTLSALGAYYRPFPPTPDSEKLEAQGGDGGDSWDDGATFNGVRNIYIGVTENGVCFVKFMYLKSSRMVFGDDHGNKNLLAEVKEFKLEYPFEYVTSVEGNYDDESGVISMLRFKTNKQMSPDFGVTTTSNFVLQKDDHKIVGFHGKSGNMLHQIGVHVLPNDF</sequence>
<dbReference type="InterPro" id="IPR001229">
    <property type="entry name" value="Jacalin-like_lectin_dom"/>
</dbReference>
<comment type="similarity">
    <text evidence="1">Belongs to the jacalin lectin family.</text>
</comment>
<dbReference type="PANTHER" id="PTHR47293:SF66">
    <property type="entry name" value="JACALIN-RELATED LECTIN 11-RELATED"/>
    <property type="match status" value="1"/>
</dbReference>
<evidence type="ECO:0000313" key="5">
    <source>
        <dbReference type="EMBL" id="CAA7040130.1"/>
    </source>
</evidence>